<feature type="domain" description="FHA" evidence="3">
    <location>
        <begin position="101"/>
        <end position="150"/>
    </location>
</feature>
<dbReference type="EMBL" id="DXBM01000050">
    <property type="protein sequence ID" value="HIZ46573.1"/>
    <property type="molecule type" value="Genomic_DNA"/>
</dbReference>
<dbReference type="SUPFAM" id="SSF49879">
    <property type="entry name" value="SMAD/FHA domain"/>
    <property type="match status" value="1"/>
</dbReference>
<proteinExistence type="predicted"/>
<evidence type="ECO:0000313" key="4">
    <source>
        <dbReference type="EMBL" id="HIZ46573.1"/>
    </source>
</evidence>
<reference evidence="4" key="2">
    <citation type="submission" date="2021-04" db="EMBL/GenBank/DDBJ databases">
        <authorList>
            <person name="Gilroy R."/>
        </authorList>
    </citation>
    <scope>NUCLEOTIDE SEQUENCE</scope>
    <source>
        <strain evidence="4">ChiHjej12B11-14209</strain>
    </source>
</reference>
<evidence type="ECO:0000313" key="5">
    <source>
        <dbReference type="Proteomes" id="UP000824062"/>
    </source>
</evidence>
<feature type="compositionally biased region" description="Gly residues" evidence="2">
    <location>
        <begin position="53"/>
        <end position="63"/>
    </location>
</feature>
<dbReference type="Proteomes" id="UP000824062">
    <property type="component" value="Unassembled WGS sequence"/>
</dbReference>
<dbReference type="Pfam" id="PF00498">
    <property type="entry name" value="FHA"/>
    <property type="match status" value="1"/>
</dbReference>
<dbReference type="PROSITE" id="PS50006">
    <property type="entry name" value="FHA_DOMAIN"/>
    <property type="match status" value="1"/>
</dbReference>
<protein>
    <submittedName>
        <fullName evidence="4">FHA domain-containing protein</fullName>
    </submittedName>
</protein>
<evidence type="ECO:0000259" key="3">
    <source>
        <dbReference type="PROSITE" id="PS50006"/>
    </source>
</evidence>
<organism evidence="4 5">
    <name type="scientific">Candidatus Olsenella pullistercoris</name>
    <dbReference type="NCBI Taxonomy" id="2838712"/>
    <lineage>
        <taxon>Bacteria</taxon>
        <taxon>Bacillati</taxon>
        <taxon>Actinomycetota</taxon>
        <taxon>Coriobacteriia</taxon>
        <taxon>Coriobacteriales</taxon>
        <taxon>Atopobiaceae</taxon>
        <taxon>Olsenella</taxon>
    </lineage>
</organism>
<sequence>MRETRGRAPYPTKACPRCGSELYADMMVCYGCLYDFTRERDASAELPPPAPGLGEGAGDGGTGDTEDLSAAAQRAASEARTGAYLRTGSVDAWVGVGEGGLLVGRDPACDVVLHSPAVSRRHLRLAPTPDGMEVSDLGSTNPATYRGREVTERVVVPYGDSLELCGCRLTVTGPPAVRGG</sequence>
<evidence type="ECO:0000256" key="1">
    <source>
        <dbReference type="ARBA" id="ARBA00022553"/>
    </source>
</evidence>
<accession>A0A9D2EYY8</accession>
<dbReference type="Gene3D" id="2.60.200.20">
    <property type="match status" value="1"/>
</dbReference>
<gene>
    <name evidence="4" type="ORF">IAA19_06085</name>
</gene>
<evidence type="ECO:0000256" key="2">
    <source>
        <dbReference type="SAM" id="MobiDB-lite"/>
    </source>
</evidence>
<dbReference type="SMART" id="SM00240">
    <property type="entry name" value="FHA"/>
    <property type="match status" value="1"/>
</dbReference>
<dbReference type="InterPro" id="IPR000253">
    <property type="entry name" value="FHA_dom"/>
</dbReference>
<dbReference type="CDD" id="cd00060">
    <property type="entry name" value="FHA"/>
    <property type="match status" value="1"/>
</dbReference>
<name>A0A9D2EYY8_9ACTN</name>
<reference evidence="4" key="1">
    <citation type="journal article" date="2021" name="PeerJ">
        <title>Extensive microbial diversity within the chicken gut microbiome revealed by metagenomics and culture.</title>
        <authorList>
            <person name="Gilroy R."/>
            <person name="Ravi A."/>
            <person name="Getino M."/>
            <person name="Pursley I."/>
            <person name="Horton D.L."/>
            <person name="Alikhan N.F."/>
            <person name="Baker D."/>
            <person name="Gharbi K."/>
            <person name="Hall N."/>
            <person name="Watson M."/>
            <person name="Adriaenssens E.M."/>
            <person name="Foster-Nyarko E."/>
            <person name="Jarju S."/>
            <person name="Secka A."/>
            <person name="Antonio M."/>
            <person name="Oren A."/>
            <person name="Chaudhuri R.R."/>
            <person name="La Ragione R."/>
            <person name="Hildebrand F."/>
            <person name="Pallen M.J."/>
        </authorList>
    </citation>
    <scope>NUCLEOTIDE SEQUENCE</scope>
    <source>
        <strain evidence="4">ChiHjej12B11-14209</strain>
    </source>
</reference>
<comment type="caution">
    <text evidence="4">The sequence shown here is derived from an EMBL/GenBank/DDBJ whole genome shotgun (WGS) entry which is preliminary data.</text>
</comment>
<feature type="region of interest" description="Disordered" evidence="2">
    <location>
        <begin position="43"/>
        <end position="74"/>
    </location>
</feature>
<dbReference type="InterPro" id="IPR008984">
    <property type="entry name" value="SMAD_FHA_dom_sf"/>
</dbReference>
<keyword evidence="1" id="KW-0597">Phosphoprotein</keyword>
<dbReference type="AlphaFoldDB" id="A0A9D2EYY8"/>